<dbReference type="EMBL" id="VUJW01000003">
    <property type="protein sequence ID" value="KAA1427789.1"/>
    <property type="molecule type" value="Genomic_DNA"/>
</dbReference>
<dbReference type="Proteomes" id="UP000324351">
    <property type="component" value="Unassembled WGS sequence"/>
</dbReference>
<dbReference type="RefSeq" id="WP_149750213.1">
    <property type="nucleotide sequence ID" value="NZ_VUJW01000003.1"/>
</dbReference>
<keyword evidence="2" id="KW-1185">Reference proteome</keyword>
<protein>
    <submittedName>
        <fullName evidence="1">Uncharacterized protein</fullName>
    </submittedName>
</protein>
<evidence type="ECO:0000313" key="1">
    <source>
        <dbReference type="EMBL" id="KAA1427789.1"/>
    </source>
</evidence>
<dbReference type="AlphaFoldDB" id="A0A5B1M6S7"/>
<reference evidence="1 2" key="2">
    <citation type="submission" date="2019-09" db="EMBL/GenBank/DDBJ databases">
        <authorList>
            <person name="Jin C."/>
        </authorList>
    </citation>
    <scope>NUCLEOTIDE SEQUENCE [LARGE SCALE GENOMIC DNA]</scope>
    <source>
        <strain evidence="1 2">BN140041</strain>
    </source>
</reference>
<evidence type="ECO:0000313" key="2">
    <source>
        <dbReference type="Proteomes" id="UP000324351"/>
    </source>
</evidence>
<proteinExistence type="predicted"/>
<reference evidence="1 2" key="1">
    <citation type="submission" date="2019-09" db="EMBL/GenBank/DDBJ databases">
        <title>Nocardioides panacisoli sp. nov., isolated from the soil of a ginseng field.</title>
        <authorList>
            <person name="Cho C."/>
        </authorList>
    </citation>
    <scope>NUCLEOTIDE SEQUENCE [LARGE SCALE GENOMIC DNA]</scope>
    <source>
        <strain evidence="1 2">BN140041</strain>
    </source>
</reference>
<comment type="caution">
    <text evidence="1">The sequence shown here is derived from an EMBL/GenBank/DDBJ whole genome shotgun (WGS) entry which is preliminary data.</text>
</comment>
<organism evidence="1 2">
    <name type="scientific">Nocardioides antri</name>
    <dbReference type="NCBI Taxonomy" id="2607659"/>
    <lineage>
        <taxon>Bacteria</taxon>
        <taxon>Bacillati</taxon>
        <taxon>Actinomycetota</taxon>
        <taxon>Actinomycetes</taxon>
        <taxon>Propionibacteriales</taxon>
        <taxon>Nocardioidaceae</taxon>
        <taxon>Nocardioides</taxon>
    </lineage>
</organism>
<sequence length="74" mass="7906">MSVSVVGPGAELGGLVKKVFGEIECPQETALLCSRADADDEASQVGVLDDLDDRLVEVHTFAGWRADNGDAFRR</sequence>
<accession>A0A5B1M6S7</accession>
<gene>
    <name evidence="1" type="ORF">F0U47_10200</name>
</gene>
<name>A0A5B1M6S7_9ACTN</name>